<dbReference type="Pfam" id="PF01168">
    <property type="entry name" value="Ala_racemase_N"/>
    <property type="match status" value="1"/>
</dbReference>
<dbReference type="Gene3D" id="3.20.20.10">
    <property type="entry name" value="Alanine racemase"/>
    <property type="match status" value="1"/>
</dbReference>
<reference evidence="6 7" key="1">
    <citation type="submission" date="2015-07" db="EMBL/GenBank/DDBJ databases">
        <title>Genome sequence of Leptolinea tardivitalis DSM 16556.</title>
        <authorList>
            <person name="Hemp J."/>
            <person name="Ward L.M."/>
            <person name="Pace L.A."/>
            <person name="Fischer W.W."/>
        </authorList>
    </citation>
    <scope>NUCLEOTIDE SEQUENCE [LARGE SCALE GENOMIC DNA]</scope>
    <source>
        <strain evidence="6 7">YMTK-2</strain>
    </source>
</reference>
<dbReference type="OrthoDB" id="9804072at2"/>
<dbReference type="GO" id="GO:0030170">
    <property type="term" value="F:pyridoxal phosphate binding"/>
    <property type="evidence" value="ECO:0007669"/>
    <property type="project" value="UniProtKB-UniRule"/>
</dbReference>
<feature type="domain" description="Alanine racemase N-terminal" evidence="5">
    <location>
        <begin position="39"/>
        <end position="239"/>
    </location>
</feature>
<comment type="function">
    <text evidence="2">Pyridoxal 5'-phosphate (PLP)-binding protein, which is involved in PLP homeostasis.</text>
</comment>
<evidence type="ECO:0000256" key="1">
    <source>
        <dbReference type="ARBA" id="ARBA00022898"/>
    </source>
</evidence>
<feature type="modified residue" description="N6-(pyridoxal phosphate)lysine" evidence="2 3">
    <location>
        <position position="41"/>
    </location>
</feature>
<dbReference type="RefSeq" id="WP_062421398.1">
    <property type="nucleotide sequence ID" value="NZ_BBYA01000008.1"/>
</dbReference>
<evidence type="ECO:0000256" key="3">
    <source>
        <dbReference type="PIRSR" id="PIRSR004848-1"/>
    </source>
</evidence>
<dbReference type="SUPFAM" id="SSF51419">
    <property type="entry name" value="PLP-binding barrel"/>
    <property type="match status" value="1"/>
</dbReference>
<evidence type="ECO:0000313" key="7">
    <source>
        <dbReference type="Proteomes" id="UP000050430"/>
    </source>
</evidence>
<dbReference type="STRING" id="229920.ADM99_05405"/>
<comment type="cofactor">
    <cofactor evidence="3">
        <name>pyridoxal 5'-phosphate</name>
        <dbReference type="ChEBI" id="CHEBI:597326"/>
    </cofactor>
</comment>
<dbReference type="CDD" id="cd00635">
    <property type="entry name" value="PLPDE_III_YBL036c_like"/>
    <property type="match status" value="1"/>
</dbReference>
<dbReference type="PANTHER" id="PTHR10146:SF14">
    <property type="entry name" value="PYRIDOXAL PHOSPHATE HOMEOSTASIS PROTEIN"/>
    <property type="match status" value="1"/>
</dbReference>
<proteinExistence type="inferred from homology"/>
<dbReference type="NCBIfam" id="TIGR00044">
    <property type="entry name" value="YggS family pyridoxal phosphate-dependent enzyme"/>
    <property type="match status" value="1"/>
</dbReference>
<dbReference type="InterPro" id="IPR029066">
    <property type="entry name" value="PLP-binding_barrel"/>
</dbReference>
<dbReference type="PATRIC" id="fig|229920.5.peg.1051"/>
<dbReference type="EMBL" id="LGCK01000007">
    <property type="protein sequence ID" value="KPL72556.1"/>
    <property type="molecule type" value="Genomic_DNA"/>
</dbReference>
<comment type="caution">
    <text evidence="6">The sequence shown here is derived from an EMBL/GenBank/DDBJ whole genome shotgun (WGS) entry which is preliminary data.</text>
</comment>
<gene>
    <name evidence="6" type="ORF">ADM99_05405</name>
</gene>
<dbReference type="HAMAP" id="MF_02087">
    <property type="entry name" value="PLP_homeostasis"/>
    <property type="match status" value="1"/>
</dbReference>
<dbReference type="InterPro" id="IPR001608">
    <property type="entry name" value="Ala_racemase_N"/>
</dbReference>
<evidence type="ECO:0000313" key="6">
    <source>
        <dbReference type="EMBL" id="KPL72556.1"/>
    </source>
</evidence>
<comment type="similarity">
    <text evidence="2 4">Belongs to the pyridoxal phosphate-binding protein YggS/PROSC family.</text>
</comment>
<sequence>MSEILTSTIADRYKRISERLQIAITAAGRPMDSVKMLVVTKGQPVEKIVEAYNAGARLFGENYPEETARKLNTLTAYTDLQIHMIGHLQSRKARVVAESFCYMHSLDRVSIAQKLNQELESTGRTLPVLLEMNVSGEESKQGFNAWDPQQWGNLLDEIGQIAACKSLEIHGLMTMPPLSAEAEAVRPYFQKLSKLREYLTFQMPSIDWSELSMGTSSDFETAVQEGATFIRVGTAIMGPRTYKKLSI</sequence>
<dbReference type="PANTHER" id="PTHR10146">
    <property type="entry name" value="PROLINE SYNTHETASE CO-TRANSCRIBED BACTERIAL HOMOLOG PROTEIN"/>
    <property type="match status" value="1"/>
</dbReference>
<evidence type="ECO:0000259" key="5">
    <source>
        <dbReference type="Pfam" id="PF01168"/>
    </source>
</evidence>
<name>A0A0P6X086_9CHLR</name>
<accession>A0A0P6X086</accession>
<evidence type="ECO:0000256" key="2">
    <source>
        <dbReference type="HAMAP-Rule" id="MF_02087"/>
    </source>
</evidence>
<dbReference type="AlphaFoldDB" id="A0A0P6X086"/>
<dbReference type="PIRSF" id="PIRSF004848">
    <property type="entry name" value="YBL036c_PLPDEIII"/>
    <property type="match status" value="1"/>
</dbReference>
<evidence type="ECO:0000256" key="4">
    <source>
        <dbReference type="RuleBase" id="RU004514"/>
    </source>
</evidence>
<dbReference type="Proteomes" id="UP000050430">
    <property type="component" value="Unassembled WGS sequence"/>
</dbReference>
<organism evidence="6 7">
    <name type="scientific">Leptolinea tardivitalis</name>
    <dbReference type="NCBI Taxonomy" id="229920"/>
    <lineage>
        <taxon>Bacteria</taxon>
        <taxon>Bacillati</taxon>
        <taxon>Chloroflexota</taxon>
        <taxon>Anaerolineae</taxon>
        <taxon>Anaerolineales</taxon>
        <taxon>Anaerolineaceae</taxon>
        <taxon>Leptolinea</taxon>
    </lineage>
</organism>
<keyword evidence="7" id="KW-1185">Reference proteome</keyword>
<dbReference type="FunFam" id="3.20.20.10:FF:000018">
    <property type="entry name" value="Pyridoxal phosphate homeostasis protein"/>
    <property type="match status" value="1"/>
</dbReference>
<dbReference type="InterPro" id="IPR011078">
    <property type="entry name" value="PyrdxlP_homeostasis"/>
</dbReference>
<protein>
    <recommendedName>
        <fullName evidence="2">Pyridoxal phosphate homeostasis protein</fullName>
        <shortName evidence="2">PLP homeostasis protein</shortName>
    </recommendedName>
</protein>
<keyword evidence="1 2" id="KW-0663">Pyridoxal phosphate</keyword>